<dbReference type="InterPro" id="IPR036576">
    <property type="entry name" value="WRKY_dom_sf"/>
</dbReference>
<dbReference type="SUPFAM" id="SSF118290">
    <property type="entry name" value="WRKY DNA-binding domain"/>
    <property type="match status" value="1"/>
</dbReference>
<proteinExistence type="predicted"/>
<accession>A0A7I8JXP0</accession>
<evidence type="ECO:0000256" key="3">
    <source>
        <dbReference type="ARBA" id="ARBA00023125"/>
    </source>
</evidence>
<evidence type="ECO:0000256" key="5">
    <source>
        <dbReference type="ARBA" id="ARBA00023242"/>
    </source>
</evidence>
<protein>
    <recommendedName>
        <fullName evidence="6">WRKY domain-containing protein</fullName>
    </recommendedName>
</protein>
<organism evidence="7 8">
    <name type="scientific">Spirodela intermedia</name>
    <name type="common">Intermediate duckweed</name>
    <dbReference type="NCBI Taxonomy" id="51605"/>
    <lineage>
        <taxon>Eukaryota</taxon>
        <taxon>Viridiplantae</taxon>
        <taxon>Streptophyta</taxon>
        <taxon>Embryophyta</taxon>
        <taxon>Tracheophyta</taxon>
        <taxon>Spermatophyta</taxon>
        <taxon>Magnoliopsida</taxon>
        <taxon>Liliopsida</taxon>
        <taxon>Araceae</taxon>
        <taxon>Lemnoideae</taxon>
        <taxon>Spirodela</taxon>
    </lineage>
</organism>
<comment type="subcellular location">
    <subcellularLocation>
        <location evidence="1">Nucleus</location>
    </subcellularLocation>
</comment>
<dbReference type="Pfam" id="PF03106">
    <property type="entry name" value="WRKY"/>
    <property type="match status" value="1"/>
</dbReference>
<dbReference type="AlphaFoldDB" id="A0A7I8JXP0"/>
<keyword evidence="2" id="KW-0805">Transcription regulation</keyword>
<feature type="domain" description="WRKY" evidence="6">
    <location>
        <begin position="248"/>
        <end position="314"/>
    </location>
</feature>
<evidence type="ECO:0000256" key="2">
    <source>
        <dbReference type="ARBA" id="ARBA00023015"/>
    </source>
</evidence>
<keyword evidence="8" id="KW-1185">Reference proteome</keyword>
<dbReference type="GO" id="GO:0003700">
    <property type="term" value="F:DNA-binding transcription factor activity"/>
    <property type="evidence" value="ECO:0007669"/>
    <property type="project" value="InterPro"/>
</dbReference>
<dbReference type="Pfam" id="PF10533">
    <property type="entry name" value="Plant_zn_clust"/>
    <property type="match status" value="1"/>
</dbReference>
<evidence type="ECO:0000313" key="8">
    <source>
        <dbReference type="Proteomes" id="UP000663760"/>
    </source>
</evidence>
<dbReference type="PANTHER" id="PTHR31282">
    <property type="entry name" value="WRKY TRANSCRIPTION FACTOR 21-RELATED"/>
    <property type="match status" value="1"/>
</dbReference>
<gene>
    <name evidence="7" type="ORF">SI8410_01000352</name>
</gene>
<dbReference type="InterPro" id="IPR018872">
    <property type="entry name" value="Zn-cluster-dom"/>
</dbReference>
<dbReference type="OrthoDB" id="1918969at2759"/>
<sequence>MEEIEDAIRGSVESSERLLNLFSSSSGRVLGSHLIAEASGEAVAKWGIVVCLLNKGRGHGRVRLQTPSQCPLPHTTPTWKPLQLLRRNLQKKPGGELGAPHTDDNRLFHGNRALQMDPTLIGVLPRAAELAPCPPFQYPLHQPHKYQRSGINLNFESSGCDPTMSSTRSFISSPIVDGSLTGMNGQGFQLLDSLPPSERFGILQLPKRRCWNSGEEGNGRCATSGRSHYSKRRKLRVRRSIKVPAVSDNLAISPDEYSWRKYGQKPIKGSPHPRGYYKCSGMRGCPARKHVERSLEDPSMLIVTYEGEHNHERVLTQSTPSRRTSIT</sequence>
<keyword evidence="5" id="KW-0539">Nucleus</keyword>
<dbReference type="GO" id="GO:0005634">
    <property type="term" value="C:nucleus"/>
    <property type="evidence" value="ECO:0007669"/>
    <property type="project" value="UniProtKB-SubCell"/>
</dbReference>
<keyword evidence="3" id="KW-0238">DNA-binding</keyword>
<dbReference type="FunFam" id="2.20.25.80:FF:000004">
    <property type="entry name" value="WRKY transcription factor 65"/>
    <property type="match status" value="1"/>
</dbReference>
<reference evidence="7" key="1">
    <citation type="submission" date="2020-02" db="EMBL/GenBank/DDBJ databases">
        <authorList>
            <person name="Scholz U."/>
            <person name="Mascher M."/>
            <person name="Fiebig A."/>
        </authorList>
    </citation>
    <scope>NUCLEOTIDE SEQUENCE</scope>
</reference>
<evidence type="ECO:0000313" key="7">
    <source>
        <dbReference type="EMBL" id="CAA7388050.1"/>
    </source>
</evidence>
<dbReference type="InterPro" id="IPR044810">
    <property type="entry name" value="WRKY_plant"/>
</dbReference>
<dbReference type="InterPro" id="IPR003657">
    <property type="entry name" value="WRKY_dom"/>
</dbReference>
<evidence type="ECO:0000259" key="6">
    <source>
        <dbReference type="PROSITE" id="PS50811"/>
    </source>
</evidence>
<evidence type="ECO:0000256" key="1">
    <source>
        <dbReference type="ARBA" id="ARBA00004123"/>
    </source>
</evidence>
<dbReference type="GO" id="GO:0043565">
    <property type="term" value="F:sequence-specific DNA binding"/>
    <property type="evidence" value="ECO:0007669"/>
    <property type="project" value="InterPro"/>
</dbReference>
<dbReference type="EMBL" id="LR746264">
    <property type="protein sequence ID" value="CAA7388050.1"/>
    <property type="molecule type" value="Genomic_DNA"/>
</dbReference>
<dbReference type="PROSITE" id="PS50811">
    <property type="entry name" value="WRKY"/>
    <property type="match status" value="1"/>
</dbReference>
<keyword evidence="4" id="KW-0804">Transcription</keyword>
<dbReference type="Proteomes" id="UP000663760">
    <property type="component" value="Chromosome 1"/>
</dbReference>
<dbReference type="SMART" id="SM00774">
    <property type="entry name" value="WRKY"/>
    <property type="match status" value="1"/>
</dbReference>
<dbReference type="Gene3D" id="2.20.25.80">
    <property type="entry name" value="WRKY domain"/>
    <property type="match status" value="1"/>
</dbReference>
<name>A0A7I8JXP0_SPIIN</name>
<evidence type="ECO:0000256" key="4">
    <source>
        <dbReference type="ARBA" id="ARBA00023163"/>
    </source>
</evidence>